<gene>
    <name evidence="1" type="ORF">A3J66_00835</name>
</gene>
<proteinExistence type="predicted"/>
<dbReference type="Proteomes" id="UP000176282">
    <property type="component" value="Unassembled WGS sequence"/>
</dbReference>
<name>A0A1F6M817_9BACT</name>
<protein>
    <submittedName>
        <fullName evidence="1">Uncharacterized protein</fullName>
    </submittedName>
</protein>
<comment type="caution">
    <text evidence="1">The sequence shown here is derived from an EMBL/GenBank/DDBJ whole genome shotgun (WGS) entry which is preliminary data.</text>
</comment>
<reference evidence="1 2" key="1">
    <citation type="journal article" date="2016" name="Nat. Commun.">
        <title>Thousands of microbial genomes shed light on interconnected biogeochemical processes in an aquifer system.</title>
        <authorList>
            <person name="Anantharaman K."/>
            <person name="Brown C.T."/>
            <person name="Hug L.A."/>
            <person name="Sharon I."/>
            <person name="Castelle C.J."/>
            <person name="Probst A.J."/>
            <person name="Thomas B.C."/>
            <person name="Singh A."/>
            <person name="Wilkins M.J."/>
            <person name="Karaoz U."/>
            <person name="Brodie E.L."/>
            <person name="Williams K.H."/>
            <person name="Hubbard S.S."/>
            <person name="Banfield J.F."/>
        </authorList>
    </citation>
    <scope>NUCLEOTIDE SEQUENCE [LARGE SCALE GENOMIC DNA]</scope>
</reference>
<evidence type="ECO:0000313" key="2">
    <source>
        <dbReference type="Proteomes" id="UP000176282"/>
    </source>
</evidence>
<dbReference type="AlphaFoldDB" id="A0A1F6M817"/>
<dbReference type="EMBL" id="MFQB01000026">
    <property type="protein sequence ID" value="OGH67741.1"/>
    <property type="molecule type" value="Genomic_DNA"/>
</dbReference>
<evidence type="ECO:0000313" key="1">
    <source>
        <dbReference type="EMBL" id="OGH67741.1"/>
    </source>
</evidence>
<organism evidence="1 2">
    <name type="scientific">Candidatus Magasanikbacteria bacterium RIFCSPHIGHO2_02_FULL_47_14</name>
    <dbReference type="NCBI Taxonomy" id="1798680"/>
    <lineage>
        <taxon>Bacteria</taxon>
        <taxon>Candidatus Magasanikiibacteriota</taxon>
    </lineage>
</organism>
<sequence>MGALAAMVLFLVSKSSVSETRVGKNTTEVAVPTQSDSTGAPVAYDPTVAPTVQRTGWNTYSNPEYDFAFAYPPEYELSVDMPKAGENVLFSLSVSKDDKSLPSNEVPDNSPLLLSVERGAVSDGVNILTNSGIENVLTKTISLNGFLGKWVSTEYGFTGDLENHILLEDDKKQFIHIYYYQYSGGDSPMHVPNSVFDTILQSIRPYL</sequence>
<accession>A0A1F6M817</accession>